<dbReference type="Proteomes" id="UP001379533">
    <property type="component" value="Chromosome"/>
</dbReference>
<evidence type="ECO:0000256" key="2">
    <source>
        <dbReference type="SAM" id="SignalP"/>
    </source>
</evidence>
<protein>
    <submittedName>
        <fullName evidence="3">Pectinacetylesterase family protein</fullName>
    </submittedName>
</protein>
<evidence type="ECO:0000256" key="1">
    <source>
        <dbReference type="SAM" id="MobiDB-lite"/>
    </source>
</evidence>
<dbReference type="EMBL" id="CP089982">
    <property type="protein sequence ID" value="WXA94134.1"/>
    <property type="molecule type" value="Genomic_DNA"/>
</dbReference>
<feature type="compositionally biased region" description="Low complexity" evidence="1">
    <location>
        <begin position="34"/>
        <end position="44"/>
    </location>
</feature>
<proteinExistence type="predicted"/>
<evidence type="ECO:0000313" key="3">
    <source>
        <dbReference type="EMBL" id="WXA94134.1"/>
    </source>
</evidence>
<keyword evidence="4" id="KW-1185">Reference proteome</keyword>
<dbReference type="SUPFAM" id="SSF53474">
    <property type="entry name" value="alpha/beta-Hydrolases"/>
    <property type="match status" value="1"/>
</dbReference>
<accession>A0ABZ2KB79</accession>
<dbReference type="PANTHER" id="PTHR21562:SF83">
    <property type="entry name" value="PECTIN ACETYLESTERASE 4"/>
    <property type="match status" value="1"/>
</dbReference>
<feature type="signal peptide" evidence="2">
    <location>
        <begin position="1"/>
        <end position="24"/>
    </location>
</feature>
<name>A0ABZ2KB79_9BACT</name>
<gene>
    <name evidence="3" type="ORF">LZC95_47785</name>
</gene>
<dbReference type="InterPro" id="IPR029058">
    <property type="entry name" value="AB_hydrolase_fold"/>
</dbReference>
<reference evidence="3 4" key="1">
    <citation type="submission" date="2021-12" db="EMBL/GenBank/DDBJ databases">
        <title>Discovery of the Pendulisporaceae a myxobacterial family with distinct sporulation behavior and unique specialized metabolism.</title>
        <authorList>
            <person name="Garcia R."/>
            <person name="Popoff A."/>
            <person name="Bader C.D."/>
            <person name="Loehr J."/>
            <person name="Walesch S."/>
            <person name="Walt C."/>
            <person name="Boldt J."/>
            <person name="Bunk B."/>
            <person name="Haeckl F.J.F.P.J."/>
            <person name="Gunesch A.P."/>
            <person name="Birkelbach J."/>
            <person name="Nuebel U."/>
            <person name="Pietschmann T."/>
            <person name="Bach T."/>
            <person name="Mueller R."/>
        </authorList>
    </citation>
    <scope>NUCLEOTIDE SEQUENCE [LARGE SCALE GENOMIC DNA]</scope>
    <source>
        <strain evidence="3 4">MSr12523</strain>
    </source>
</reference>
<organism evidence="3 4">
    <name type="scientific">Pendulispora brunnea</name>
    <dbReference type="NCBI Taxonomy" id="2905690"/>
    <lineage>
        <taxon>Bacteria</taxon>
        <taxon>Pseudomonadati</taxon>
        <taxon>Myxococcota</taxon>
        <taxon>Myxococcia</taxon>
        <taxon>Myxococcales</taxon>
        <taxon>Sorangiineae</taxon>
        <taxon>Pendulisporaceae</taxon>
        <taxon>Pendulispora</taxon>
    </lineage>
</organism>
<dbReference type="Pfam" id="PF03283">
    <property type="entry name" value="PAE"/>
    <property type="match status" value="1"/>
</dbReference>
<evidence type="ECO:0000313" key="4">
    <source>
        <dbReference type="Proteomes" id="UP001379533"/>
    </source>
</evidence>
<feature type="region of interest" description="Disordered" evidence="1">
    <location>
        <begin position="26"/>
        <end position="55"/>
    </location>
</feature>
<dbReference type="InterPro" id="IPR004963">
    <property type="entry name" value="PAE/NOTUM"/>
</dbReference>
<feature type="chain" id="PRO_5045624445" evidence="2">
    <location>
        <begin position="25"/>
        <end position="362"/>
    </location>
</feature>
<dbReference type="RefSeq" id="WP_394844736.1">
    <property type="nucleotide sequence ID" value="NZ_CP089982.1"/>
</dbReference>
<keyword evidence="2" id="KW-0732">Signal</keyword>
<dbReference type="PANTHER" id="PTHR21562">
    <property type="entry name" value="NOTUM-RELATED"/>
    <property type="match status" value="1"/>
</dbReference>
<sequence>MATRGTFPWLVAFALSLLAPTIPACSSSSDSGRPNPDANDADASTPPPPATGVPARTWTWVDIPGSQCANGQPTGIGVYVNPDSPELFFYMAGGGACWDGETCFGTKSATYVESGYAQREFESDSQALLVQTIPTGNNPLAGRSMVYVPYCTGDDHAGNNVIDYEYKGVTKTVHHVGYENVGRALEYVASTWPGMKRLILAGVSAGGFGTVFNFDRVQRRFPNVRVDGIDDSGPLIQPAPGIWETVKSHWNAQLPPDCPGCGEVSGYFDFLAGKYSNGPNRFALISYTFDSVIAGFMQLSGALFNLKLEELGKRIASSWPAARYYFIPGTLHVGIANDASPEFYAWVAAMLDDDPNWANHPN</sequence>